<dbReference type="InterPro" id="IPR016181">
    <property type="entry name" value="Acyl_CoA_acyltransferase"/>
</dbReference>
<dbReference type="InterPro" id="IPR052523">
    <property type="entry name" value="Trichothecene_AcTrans"/>
</dbReference>
<evidence type="ECO:0000259" key="1">
    <source>
        <dbReference type="Pfam" id="PF00583"/>
    </source>
</evidence>
<evidence type="ECO:0000313" key="3">
    <source>
        <dbReference type="Proteomes" id="UP000703269"/>
    </source>
</evidence>
<dbReference type="SUPFAM" id="SSF55729">
    <property type="entry name" value="Acyl-CoA N-acyltransferases (Nat)"/>
    <property type="match status" value="1"/>
</dbReference>
<proteinExistence type="predicted"/>
<name>A0A9P3G8U6_9APHY</name>
<feature type="domain" description="N-acetyltransferase" evidence="1">
    <location>
        <begin position="144"/>
        <end position="194"/>
    </location>
</feature>
<dbReference type="Gene3D" id="3.40.630.30">
    <property type="match status" value="1"/>
</dbReference>
<comment type="caution">
    <text evidence="2">The sequence shown here is derived from an EMBL/GenBank/DDBJ whole genome shotgun (WGS) entry which is preliminary data.</text>
</comment>
<dbReference type="EMBL" id="BPQB01000021">
    <property type="protein sequence ID" value="GJE91488.1"/>
    <property type="molecule type" value="Genomic_DNA"/>
</dbReference>
<gene>
    <name evidence="2" type="ORF">PsYK624_076380</name>
</gene>
<dbReference type="Proteomes" id="UP000703269">
    <property type="component" value="Unassembled WGS sequence"/>
</dbReference>
<dbReference type="OrthoDB" id="61113at2759"/>
<evidence type="ECO:0000313" key="2">
    <source>
        <dbReference type="EMBL" id="GJE91488.1"/>
    </source>
</evidence>
<reference evidence="2 3" key="1">
    <citation type="submission" date="2021-08" db="EMBL/GenBank/DDBJ databases">
        <title>Draft Genome Sequence of Phanerochaete sordida strain YK-624.</title>
        <authorList>
            <person name="Mori T."/>
            <person name="Dohra H."/>
            <person name="Suzuki T."/>
            <person name="Kawagishi H."/>
            <person name="Hirai H."/>
        </authorList>
    </citation>
    <scope>NUCLEOTIDE SEQUENCE [LARGE SCALE GENOMIC DNA]</scope>
    <source>
        <strain evidence="2 3">YK-624</strain>
    </source>
</reference>
<dbReference type="InterPro" id="IPR000182">
    <property type="entry name" value="GNAT_dom"/>
</dbReference>
<protein>
    <recommendedName>
        <fullName evidence="1">N-acetyltransferase domain-containing protein</fullName>
    </recommendedName>
</protein>
<dbReference type="AlphaFoldDB" id="A0A9P3G8U6"/>
<dbReference type="Pfam" id="PF00583">
    <property type="entry name" value="Acetyltransf_1"/>
    <property type="match status" value="1"/>
</dbReference>
<keyword evidence="3" id="KW-1185">Reference proteome</keyword>
<sequence length="222" mass="24292">MARTRFSVERLENPDESFVQEAADIMASVLDKDDFSIALTGRDTSLLPLLARAMIGGTALVPGMADVFVATDDSGRLIGFLVCVLPGKLLFSTQASRAYGYYAYAEHPQLDPRASALFKNAFAKIPLEANFPAKELEATSYYVNLAMVRAEAQGQGVASALFALAFARAHELRAPRIALIATNEHNVAIYRRIGLEVVREARLETPFNACRFWYLARTIGAA</sequence>
<dbReference type="GO" id="GO:0016747">
    <property type="term" value="F:acyltransferase activity, transferring groups other than amino-acyl groups"/>
    <property type="evidence" value="ECO:0007669"/>
    <property type="project" value="InterPro"/>
</dbReference>
<dbReference type="PANTHER" id="PTHR42791:SF1">
    <property type="entry name" value="N-ACETYLTRANSFERASE DOMAIN-CONTAINING PROTEIN"/>
    <property type="match status" value="1"/>
</dbReference>
<dbReference type="PANTHER" id="PTHR42791">
    <property type="entry name" value="GNAT FAMILY ACETYLTRANSFERASE"/>
    <property type="match status" value="1"/>
</dbReference>
<organism evidence="2 3">
    <name type="scientific">Phanerochaete sordida</name>
    <dbReference type="NCBI Taxonomy" id="48140"/>
    <lineage>
        <taxon>Eukaryota</taxon>
        <taxon>Fungi</taxon>
        <taxon>Dikarya</taxon>
        <taxon>Basidiomycota</taxon>
        <taxon>Agaricomycotina</taxon>
        <taxon>Agaricomycetes</taxon>
        <taxon>Polyporales</taxon>
        <taxon>Phanerochaetaceae</taxon>
        <taxon>Phanerochaete</taxon>
    </lineage>
</organism>
<accession>A0A9P3G8U6</accession>